<dbReference type="CDD" id="cd02121">
    <property type="entry name" value="PA_GCPII_like"/>
    <property type="match status" value="1"/>
</dbReference>
<sequence length="799" mass="90112">MDLSRNTTSDSNPNLYLSEPEDGDQLLWEIPTYVSDRVRRVNTGANSIMSVLRRGRSNTVTSIRSGIISMKEHVDKEKFFYLLFTSLFIYSGFMAVFAPVTSLASDFRLLHGSQLTEFEAYRIYLDELSVQNLAKKHVSQYSNSIINPGDSDALRYTVNELEKLGFDPRELKYYPWVNTPIDTKVELIQNGDLIFEPTLKEDILQGDPTDHKKGFNKGYHDYSKSGTVKENYVYVNYGTLEDYNYLLENDVAIENKIHIIRSGEIFRGIQLKNAALFGASGALTYTDPYDDGCVTNNNGFKSFPRGPARPLSSIERGSVSYLTDFPGDPTSNGFPATDEHQEHIAPDGKIPRIPSVPVSAKEIAPILNKLNNSGVRFKNKGGIRGFDYSTGPSEGDLQVRIFNDQRYDIINITNVEVDIPGIFADGTIIIGSHRDHVSAGGAGRASSSSAIFLELARGLKSLKDKGWIPLRPIKLISWDGSEKAVLGSTEFTENYGPVLSKNSLVYINLDKVVTGTKFNCVANPLLYDILQRAAKGTTFKDDHDWSLLDEWNRTSNISFGSPGGGTDIMSFQNYLGIPSVSFGFEDDKRKDAVYPSNSHYDTQEWLEEFVDPDYKLHNTIAKFLGITVLALSEKEMIPFKASAYLNEIEVTFDKLSTDIQYTFPGDRELASKIETTSEQIKLLSQDLGMKFDKSNEKLYKMTVTELPLWKIYKKFPIYSRLLRSNEKLMNFDKLFLSSKGLKERTKMKHSIYAPNKYTGYDSDILPGIHEALIDENKDDIFHYLTILQIQLANLKYLLL</sequence>
<evidence type="ECO:0000313" key="6">
    <source>
        <dbReference type="Proteomes" id="UP000005666"/>
    </source>
</evidence>
<dbReference type="CDD" id="cd03874">
    <property type="entry name" value="M28_PMSA_TfR_like"/>
    <property type="match status" value="1"/>
</dbReference>
<dbReference type="InterPro" id="IPR046450">
    <property type="entry name" value="PA_dom_sf"/>
</dbReference>
<evidence type="ECO:0000256" key="2">
    <source>
        <dbReference type="SAM" id="Phobius"/>
    </source>
</evidence>
<dbReference type="PANTHER" id="PTHR10404">
    <property type="entry name" value="N-ACETYLATED-ALPHA-LINKED ACIDIC DIPEPTIDASE"/>
    <property type="match status" value="1"/>
</dbReference>
<dbReference type="RefSeq" id="XP_003687624.1">
    <property type="nucleotide sequence ID" value="XM_003687576.1"/>
</dbReference>
<dbReference type="OMA" id="QGSTEWV"/>
<dbReference type="Proteomes" id="UP000005666">
    <property type="component" value="Chromosome 11"/>
</dbReference>
<keyword evidence="2" id="KW-0472">Membrane</keyword>
<evidence type="ECO:0008006" key="7">
    <source>
        <dbReference type="Google" id="ProtNLM"/>
    </source>
</evidence>
<dbReference type="eggNOG" id="KOG2195">
    <property type="taxonomic scope" value="Eukaryota"/>
</dbReference>
<dbReference type="Gene3D" id="3.50.30.30">
    <property type="match status" value="1"/>
</dbReference>
<dbReference type="Pfam" id="PF04389">
    <property type="entry name" value="Peptidase_M28"/>
    <property type="match status" value="1"/>
</dbReference>
<accession>G8BZ62</accession>
<dbReference type="EMBL" id="HE612866">
    <property type="protein sequence ID" value="CCE65190.1"/>
    <property type="molecule type" value="Genomic_DNA"/>
</dbReference>
<dbReference type="GO" id="GO:0004180">
    <property type="term" value="F:carboxypeptidase activity"/>
    <property type="evidence" value="ECO:0007669"/>
    <property type="project" value="TreeGrafter"/>
</dbReference>
<evidence type="ECO:0000259" key="3">
    <source>
        <dbReference type="Pfam" id="PF04253"/>
    </source>
</evidence>
<dbReference type="PANTHER" id="PTHR10404:SF46">
    <property type="entry name" value="VACUOLAR PROTEIN SORTING-ASSOCIATED PROTEIN 70"/>
    <property type="match status" value="1"/>
</dbReference>
<dbReference type="SUPFAM" id="SSF47672">
    <property type="entry name" value="Transferrin receptor-like dimerisation domain"/>
    <property type="match status" value="1"/>
</dbReference>
<dbReference type="OrthoDB" id="5841748at2759"/>
<dbReference type="GeneID" id="11533343"/>
<dbReference type="HOGENOM" id="CLU_005688_2_0_1"/>
<evidence type="ECO:0000256" key="1">
    <source>
        <dbReference type="ARBA" id="ARBA00005634"/>
    </source>
</evidence>
<dbReference type="Gene3D" id="1.20.930.40">
    <property type="entry name" value="Transferrin receptor-like, dimerisation domain"/>
    <property type="match status" value="1"/>
</dbReference>
<proteinExistence type="inferred from homology"/>
<name>G8BZ62_TETPH</name>
<dbReference type="KEGG" id="tpf:TPHA_0K00560"/>
<organism evidence="5 6">
    <name type="scientific">Tetrapisispora phaffii (strain ATCC 24235 / CBS 4417 / NBRC 1672 / NRRL Y-8282 / UCD 70-5)</name>
    <name type="common">Yeast</name>
    <name type="synonym">Fabospora phaffii</name>
    <dbReference type="NCBI Taxonomy" id="1071381"/>
    <lineage>
        <taxon>Eukaryota</taxon>
        <taxon>Fungi</taxon>
        <taxon>Dikarya</taxon>
        <taxon>Ascomycota</taxon>
        <taxon>Saccharomycotina</taxon>
        <taxon>Saccharomycetes</taxon>
        <taxon>Saccharomycetales</taxon>
        <taxon>Saccharomycetaceae</taxon>
        <taxon>Tetrapisispora</taxon>
    </lineage>
</organism>
<evidence type="ECO:0000313" key="5">
    <source>
        <dbReference type="EMBL" id="CCE65190.1"/>
    </source>
</evidence>
<feature type="domain" description="Transferrin receptor-like dimerisation" evidence="3">
    <location>
        <begin position="691"/>
        <end position="788"/>
    </location>
</feature>
<keyword evidence="2" id="KW-1133">Transmembrane helix</keyword>
<dbReference type="FunFam" id="3.40.630.10:FF:000101">
    <property type="entry name" value="N-acetylated alpha-linked acidic dipeptidase like 1"/>
    <property type="match status" value="1"/>
</dbReference>
<dbReference type="InterPro" id="IPR039373">
    <property type="entry name" value="Peptidase_M28B"/>
</dbReference>
<keyword evidence="2" id="KW-0812">Transmembrane</keyword>
<dbReference type="SUPFAM" id="SSF52025">
    <property type="entry name" value="PA domain"/>
    <property type="match status" value="1"/>
</dbReference>
<dbReference type="Gene3D" id="3.40.630.10">
    <property type="entry name" value="Zn peptidases"/>
    <property type="match status" value="1"/>
</dbReference>
<feature type="transmembrane region" description="Helical" evidence="2">
    <location>
        <begin position="79"/>
        <end position="100"/>
    </location>
</feature>
<dbReference type="AlphaFoldDB" id="G8BZ62"/>
<dbReference type="InterPro" id="IPR007484">
    <property type="entry name" value="Peptidase_M28"/>
</dbReference>
<dbReference type="InterPro" id="IPR007365">
    <property type="entry name" value="TFR-like_dimer_dom"/>
</dbReference>
<feature type="domain" description="Peptidase M28" evidence="4">
    <location>
        <begin position="414"/>
        <end position="602"/>
    </location>
</feature>
<dbReference type="SUPFAM" id="SSF53187">
    <property type="entry name" value="Zn-dependent exopeptidases"/>
    <property type="match status" value="1"/>
</dbReference>
<dbReference type="InterPro" id="IPR036757">
    <property type="entry name" value="TFR-like_dimer_dom_sf"/>
</dbReference>
<gene>
    <name evidence="5" type="primary">TPHA0K00560</name>
    <name evidence="5" type="ordered locus">TPHA_0K00560</name>
</gene>
<dbReference type="STRING" id="1071381.G8BZ62"/>
<reference evidence="5 6" key="1">
    <citation type="journal article" date="2011" name="Proc. Natl. Acad. Sci. U.S.A.">
        <title>Evolutionary erosion of yeast sex chromosomes by mating-type switching accidents.</title>
        <authorList>
            <person name="Gordon J.L."/>
            <person name="Armisen D."/>
            <person name="Proux-Wera E."/>
            <person name="Oheigeartaigh S.S."/>
            <person name="Byrne K.P."/>
            <person name="Wolfe K.H."/>
        </authorList>
    </citation>
    <scope>NUCLEOTIDE SEQUENCE [LARGE SCALE GENOMIC DNA]</scope>
    <source>
        <strain evidence="6">ATCC 24235 / CBS 4417 / NBRC 1672 / NRRL Y-8282 / UCD 70-5</strain>
    </source>
</reference>
<comment type="similarity">
    <text evidence="1">Belongs to the peptidase M28 family. M28B subfamily.</text>
</comment>
<dbReference type="Pfam" id="PF04253">
    <property type="entry name" value="TFR_dimer"/>
    <property type="match status" value="1"/>
</dbReference>
<protein>
    <recommendedName>
        <fullName evidence="7">Peptide hydrolase</fullName>
    </recommendedName>
</protein>
<evidence type="ECO:0000259" key="4">
    <source>
        <dbReference type="Pfam" id="PF04389"/>
    </source>
</evidence>
<keyword evidence="6" id="KW-1185">Reference proteome</keyword>